<organism evidence="1 2">
    <name type="scientific">Saccharopolyspora spinosa</name>
    <dbReference type="NCBI Taxonomy" id="60894"/>
    <lineage>
        <taxon>Bacteria</taxon>
        <taxon>Bacillati</taxon>
        <taxon>Actinomycetota</taxon>
        <taxon>Actinomycetes</taxon>
        <taxon>Pseudonocardiales</taxon>
        <taxon>Pseudonocardiaceae</taxon>
        <taxon>Saccharopolyspora</taxon>
    </lineage>
</organism>
<dbReference type="EMBL" id="PJNB01000001">
    <property type="protein sequence ID" value="PKW18706.1"/>
    <property type="molecule type" value="Genomic_DNA"/>
</dbReference>
<dbReference type="Pfam" id="PF09660">
    <property type="entry name" value="DUF2397"/>
    <property type="match status" value="1"/>
</dbReference>
<comment type="caution">
    <text evidence="1">The sequence shown here is derived from an EMBL/GenBank/DDBJ whole genome shotgun (WGS) entry which is preliminary data.</text>
</comment>
<dbReference type="STRING" id="994479.GCA_000194155_04852"/>
<gene>
    <name evidence="1" type="ORF">A8926_6829</name>
</gene>
<dbReference type="AlphaFoldDB" id="A0A2N3Y6Y9"/>
<sequence>MAATWWKRIEPRLWRFAAEPADSVRERYAAVLGALLVASTRTPTATMADVRTLLSDVGYDDPLTTEDLRDVLDHLARSELVKVFRDYTAPVASLGEGVRRQEAWTLTKQGRVVVGAVHDAMTNIDRSLQLPPRLVDSVEDTVRRLRAHLDGNAELLATDLAQVRGHLEQLQSATGDFYEAVAALIQHDVTDDAMFTASRERILVALRQFTKHTERSLTRVRRALVELHEVGYEVVVERAVASAGLIDASGQQAWLDEQRQHLDALDVWFRPRGSIDRLIDSAAGAIQTLLGAIERRFYATTRGTDLGADFRQVARMLHAQTSEAGAHQVFAAAFGMWPAHHPRRPDTEDITPALTTAAGATCPVQVTLHETERGAHAAGRPRKVADVTADREAAEADTMAELTRMADLSANLVTPGVVTLTYFTGLDADHTAVLATLLEEALAAFDVGVGSGCAFTLQCQLRLWVGEPGRTVAVRLAEGTLTAPDLRVEVTVLDHDAAAEGEVA</sequence>
<dbReference type="InterPro" id="IPR013493">
    <property type="entry name" value="CHP02677"/>
</dbReference>
<name>A0A2N3Y6Y9_SACSN</name>
<evidence type="ECO:0000313" key="2">
    <source>
        <dbReference type="Proteomes" id="UP000233786"/>
    </source>
</evidence>
<dbReference type="Proteomes" id="UP000233786">
    <property type="component" value="Unassembled WGS sequence"/>
</dbReference>
<proteinExistence type="predicted"/>
<accession>A0A2N3Y6Y9</accession>
<protein>
    <submittedName>
        <fullName evidence="1">Uncharacterized protein (TIGR02677 family)</fullName>
    </submittedName>
</protein>
<keyword evidence="2" id="KW-1185">Reference proteome</keyword>
<evidence type="ECO:0000313" key="1">
    <source>
        <dbReference type="EMBL" id="PKW18706.1"/>
    </source>
</evidence>
<reference evidence="1" key="1">
    <citation type="submission" date="2017-12" db="EMBL/GenBank/DDBJ databases">
        <title>Sequencing the genomes of 1000 Actinobacteria strains.</title>
        <authorList>
            <person name="Klenk H.-P."/>
        </authorList>
    </citation>
    <scope>NUCLEOTIDE SEQUENCE [LARGE SCALE GENOMIC DNA]</scope>
    <source>
        <strain evidence="1">DSM 44228</strain>
    </source>
</reference>
<dbReference type="OrthoDB" id="3456047at2"/>